<accession>A0ABQ7G110</accession>
<feature type="compositionally biased region" description="Low complexity" evidence="1">
    <location>
        <begin position="200"/>
        <end position="210"/>
    </location>
</feature>
<protein>
    <submittedName>
        <fullName evidence="2">Uncharacterized protein</fullName>
    </submittedName>
</protein>
<gene>
    <name evidence="2" type="ORF">DUNSADRAFT_17850</name>
</gene>
<name>A0ABQ7G110_DUNSA</name>
<proteinExistence type="predicted"/>
<dbReference type="Proteomes" id="UP000815325">
    <property type="component" value="Unassembled WGS sequence"/>
</dbReference>
<organism evidence="2 3">
    <name type="scientific">Dunaliella salina</name>
    <name type="common">Green alga</name>
    <name type="synonym">Protococcus salinus</name>
    <dbReference type="NCBI Taxonomy" id="3046"/>
    <lineage>
        <taxon>Eukaryota</taxon>
        <taxon>Viridiplantae</taxon>
        <taxon>Chlorophyta</taxon>
        <taxon>core chlorophytes</taxon>
        <taxon>Chlorophyceae</taxon>
        <taxon>CS clade</taxon>
        <taxon>Chlamydomonadales</taxon>
        <taxon>Dunaliellaceae</taxon>
        <taxon>Dunaliella</taxon>
    </lineage>
</organism>
<feature type="non-terminal residue" evidence="2">
    <location>
        <position position="1"/>
    </location>
</feature>
<sequence length="223" mass="23575">PCYLSACFVSRLEPPAQADACLFRPAPSNSVKVCLGRPGSTLPAAGAPRAPMDVESVFEDLVPRVDAFPPMPPPPSNPRLLRQGKRGRSTATIARGLQQLNQAPAQCEPLAECSVPYPAPSHSSLLALLTPPPTVEDPASTDVTGKKTSMGRPRSTLPAADTQTGSVPYPAYSPFIWPELLFPSPNVKAPAFPDHTHMTQASSAQQQQQPPICPAGSPDLQQA</sequence>
<feature type="region of interest" description="Disordered" evidence="1">
    <location>
        <begin position="68"/>
        <end position="88"/>
    </location>
</feature>
<reference evidence="2" key="1">
    <citation type="submission" date="2017-08" db="EMBL/GenBank/DDBJ databases">
        <authorList>
            <person name="Polle J.E."/>
            <person name="Barry K."/>
            <person name="Cushman J."/>
            <person name="Schmutz J."/>
            <person name="Tran D."/>
            <person name="Hathwaick L.T."/>
            <person name="Yim W.C."/>
            <person name="Jenkins J."/>
            <person name="Mckie-Krisberg Z.M."/>
            <person name="Prochnik S."/>
            <person name="Lindquist E."/>
            <person name="Dockter R.B."/>
            <person name="Adam C."/>
            <person name="Molina H."/>
            <person name="Bunkerborg J."/>
            <person name="Jin E."/>
            <person name="Buchheim M."/>
            <person name="Magnuson J."/>
        </authorList>
    </citation>
    <scope>NUCLEOTIDE SEQUENCE</scope>
    <source>
        <strain evidence="2">CCAP 19/18</strain>
    </source>
</reference>
<feature type="region of interest" description="Disordered" evidence="1">
    <location>
        <begin position="130"/>
        <end position="165"/>
    </location>
</feature>
<comment type="caution">
    <text evidence="2">The sequence shown here is derived from an EMBL/GenBank/DDBJ whole genome shotgun (WGS) entry which is preliminary data.</text>
</comment>
<dbReference type="EMBL" id="MU070327">
    <property type="protein sequence ID" value="KAF5828288.1"/>
    <property type="molecule type" value="Genomic_DNA"/>
</dbReference>
<keyword evidence="3" id="KW-1185">Reference proteome</keyword>
<evidence type="ECO:0000313" key="3">
    <source>
        <dbReference type="Proteomes" id="UP000815325"/>
    </source>
</evidence>
<evidence type="ECO:0000313" key="2">
    <source>
        <dbReference type="EMBL" id="KAF5828288.1"/>
    </source>
</evidence>
<feature type="region of interest" description="Disordered" evidence="1">
    <location>
        <begin position="187"/>
        <end position="223"/>
    </location>
</feature>
<evidence type="ECO:0000256" key="1">
    <source>
        <dbReference type="SAM" id="MobiDB-lite"/>
    </source>
</evidence>